<feature type="chain" id="PRO_5026937692" description="CreA protein" evidence="1">
    <location>
        <begin position="22"/>
        <end position="162"/>
    </location>
</feature>
<dbReference type="RefSeq" id="WP_154528775.1">
    <property type="nucleotide sequence ID" value="NZ_VUNH01000006.1"/>
</dbReference>
<dbReference type="GO" id="GO:0005829">
    <property type="term" value="C:cytosol"/>
    <property type="evidence" value="ECO:0007669"/>
    <property type="project" value="TreeGrafter"/>
</dbReference>
<keyword evidence="1" id="KW-0732">Signal</keyword>
<gene>
    <name evidence="2" type="ORF">FYJ74_06480</name>
</gene>
<dbReference type="Pfam" id="PF05981">
    <property type="entry name" value="CreA"/>
    <property type="match status" value="1"/>
</dbReference>
<dbReference type="PANTHER" id="PTHR37952:SF2">
    <property type="entry name" value="PROTEIN CREA"/>
    <property type="match status" value="1"/>
</dbReference>
<evidence type="ECO:0000313" key="2">
    <source>
        <dbReference type="EMBL" id="MST55679.1"/>
    </source>
</evidence>
<sequence>MKKKMIVAVILCLAFALPGRGAPKERWEVGEVDTAFKLVGPNHKVVVEAFRDPDFPSIVCYVSYAKAGGVSGALGLAEDPARFSLSIVRTGREPIVPDKRQKKETQVFKSRSAIFRKMKVVRFYDGETDCFVYLATSTLLLDGSPFNAIAVIPLAGEPGSGK</sequence>
<accession>A0A6L5YBV9</accession>
<keyword evidence="3" id="KW-1185">Reference proteome</keyword>
<protein>
    <recommendedName>
        <fullName evidence="4">CreA protein</fullName>
    </recommendedName>
</protein>
<dbReference type="PANTHER" id="PTHR37952">
    <property type="match status" value="1"/>
</dbReference>
<name>A0A6L5YBV9_9BACT</name>
<organism evidence="2 3">
    <name type="scientific">Pyramidobacter porci</name>
    <dbReference type="NCBI Taxonomy" id="2605789"/>
    <lineage>
        <taxon>Bacteria</taxon>
        <taxon>Thermotogati</taxon>
        <taxon>Synergistota</taxon>
        <taxon>Synergistia</taxon>
        <taxon>Synergistales</taxon>
        <taxon>Dethiosulfovibrionaceae</taxon>
        <taxon>Pyramidobacter</taxon>
    </lineage>
</organism>
<dbReference type="InterPro" id="IPR010292">
    <property type="entry name" value="Uncharacterised_CreA"/>
</dbReference>
<comment type="caution">
    <text evidence="2">The sequence shown here is derived from an EMBL/GenBank/DDBJ whole genome shotgun (WGS) entry which is preliminary data.</text>
</comment>
<proteinExistence type="predicted"/>
<dbReference type="AlphaFoldDB" id="A0A6L5YBV9"/>
<reference evidence="2 3" key="1">
    <citation type="submission" date="2019-08" db="EMBL/GenBank/DDBJ databases">
        <title>In-depth cultivation of the pig gut microbiome towards novel bacterial diversity and tailored functional studies.</title>
        <authorList>
            <person name="Wylensek D."/>
            <person name="Hitch T.C.A."/>
            <person name="Clavel T."/>
        </authorList>
    </citation>
    <scope>NUCLEOTIDE SEQUENCE [LARGE SCALE GENOMIC DNA]</scope>
    <source>
        <strain evidence="2 3">SM-530-WT-4B</strain>
    </source>
</reference>
<evidence type="ECO:0000313" key="3">
    <source>
        <dbReference type="Proteomes" id="UP000473699"/>
    </source>
</evidence>
<dbReference type="Proteomes" id="UP000473699">
    <property type="component" value="Unassembled WGS sequence"/>
</dbReference>
<evidence type="ECO:0008006" key="4">
    <source>
        <dbReference type="Google" id="ProtNLM"/>
    </source>
</evidence>
<dbReference type="EMBL" id="VUNH01000006">
    <property type="protein sequence ID" value="MST55679.1"/>
    <property type="molecule type" value="Genomic_DNA"/>
</dbReference>
<feature type="signal peptide" evidence="1">
    <location>
        <begin position="1"/>
        <end position="21"/>
    </location>
</feature>
<evidence type="ECO:0000256" key="1">
    <source>
        <dbReference type="SAM" id="SignalP"/>
    </source>
</evidence>